<dbReference type="Gene3D" id="2.60.40.10">
    <property type="entry name" value="Immunoglobulins"/>
    <property type="match status" value="1"/>
</dbReference>
<accession>A0ABX5GXW7</accession>
<gene>
    <name evidence="2" type="ORF">C9J52_01940</name>
</gene>
<feature type="domain" description="Ig-like" evidence="1">
    <location>
        <begin position="175"/>
        <end position="257"/>
    </location>
</feature>
<dbReference type="Proteomes" id="UP000241190">
    <property type="component" value="Unassembled WGS sequence"/>
</dbReference>
<evidence type="ECO:0000259" key="1">
    <source>
        <dbReference type="PROSITE" id="PS50835"/>
    </source>
</evidence>
<name>A0ABX5GXW7_9GAMM</name>
<protein>
    <recommendedName>
        <fullName evidence="1">Ig-like domain-containing protein</fullName>
    </recommendedName>
</protein>
<evidence type="ECO:0000313" key="2">
    <source>
        <dbReference type="EMBL" id="PSW99569.1"/>
    </source>
</evidence>
<dbReference type="InterPro" id="IPR013783">
    <property type="entry name" value="Ig-like_fold"/>
</dbReference>
<dbReference type="EMBL" id="PYOP01000002">
    <property type="protein sequence ID" value="PSW99569.1"/>
    <property type="molecule type" value="Genomic_DNA"/>
</dbReference>
<proteinExistence type="predicted"/>
<dbReference type="InterPro" id="IPR036179">
    <property type="entry name" value="Ig-like_dom_sf"/>
</dbReference>
<comment type="caution">
    <text evidence="2">The sequence shown here is derived from an EMBL/GenBank/DDBJ whole genome shotgun (WGS) entry which is preliminary data.</text>
</comment>
<dbReference type="InterPro" id="IPR007110">
    <property type="entry name" value="Ig-like_dom"/>
</dbReference>
<organism evidence="2 3">
    <name type="scientific">Photobacterium iliopiscarium</name>
    <dbReference type="NCBI Taxonomy" id="56192"/>
    <lineage>
        <taxon>Bacteria</taxon>
        <taxon>Pseudomonadati</taxon>
        <taxon>Pseudomonadota</taxon>
        <taxon>Gammaproteobacteria</taxon>
        <taxon>Vibrionales</taxon>
        <taxon>Vibrionaceae</taxon>
        <taxon>Photobacterium</taxon>
    </lineage>
</organism>
<evidence type="ECO:0000313" key="3">
    <source>
        <dbReference type="Proteomes" id="UP000241190"/>
    </source>
</evidence>
<dbReference type="PROSITE" id="PS50835">
    <property type="entry name" value="IG_LIKE"/>
    <property type="match status" value="1"/>
</dbReference>
<sequence>MLKLELPFWMQKGELKKLNDAAQSFWDRVEKWLQIPLSRFDLMTCDLILVDHIAWERKITRLNGEIESIYRKRVNYAFINAQDAGMNRGMYNIFERLGIAIFDIKERQPGKDWDIVTIEMSDEILSGHKTLVNLLIQTYGATCRRYEYSVTSTLHQYCGVGVMEWNHQTVIATEPLSVKIVNTESSIMIDTPLTLSCVYTGQPKPDIEWHLSSIYTGTKIIGYGNKIQLTEHQAAYYTVTCIAVNPSGSASDTLALTIKGHTTQRFTLNAGSDYGRPKITGYNHSYGKNTGSLTPVVINHQNFPPVNKIMAAYVTFNTSGYISTGHFILQSEHPIEVSITASIYVNGHSDYLDKPYYTPECTFELTSPDKDHYCQIGALLAGDKYATFDMPYWTYNGALIITINEK</sequence>
<keyword evidence="3" id="KW-1185">Reference proteome</keyword>
<reference evidence="2 3" key="1">
    <citation type="submission" date="2018-03" db="EMBL/GenBank/DDBJ databases">
        <title>Whole genome sequencing of Histamine producing bacteria.</title>
        <authorList>
            <person name="Butler K."/>
        </authorList>
    </citation>
    <scope>NUCLEOTIDE SEQUENCE [LARGE SCALE GENOMIC DNA]</scope>
    <source>
        <strain evidence="2 3">ATCC 51761</strain>
    </source>
</reference>
<dbReference type="SUPFAM" id="SSF48726">
    <property type="entry name" value="Immunoglobulin"/>
    <property type="match status" value="1"/>
</dbReference>
<dbReference type="RefSeq" id="WP_052675218.1">
    <property type="nucleotide sequence ID" value="NZ_JZSR01000006.1"/>
</dbReference>